<proteinExistence type="predicted"/>
<protein>
    <recommendedName>
        <fullName evidence="3">Transposase</fullName>
    </recommendedName>
</protein>
<evidence type="ECO:0008006" key="3">
    <source>
        <dbReference type="Google" id="ProtNLM"/>
    </source>
</evidence>
<sequence>MANQNRRKNRVKRLKIDGCVTEDETGFKSQFKILSRFSSLKKMITGRFLVITGLFCSRMRGMLLYQSHLLRLRFGRPFDVAMETKRQGRMAIHWNFSKNVGIS</sequence>
<dbReference type="Proteomes" id="UP001497516">
    <property type="component" value="Chromosome 4"/>
</dbReference>
<dbReference type="EMBL" id="OZ034817">
    <property type="protein sequence ID" value="CAL1380598.1"/>
    <property type="molecule type" value="Genomic_DNA"/>
</dbReference>
<accession>A0AAV2E3S4</accession>
<keyword evidence="2" id="KW-1185">Reference proteome</keyword>
<gene>
    <name evidence="1" type="ORF">LTRI10_LOCUS22029</name>
</gene>
<name>A0AAV2E3S4_9ROSI</name>
<dbReference type="AlphaFoldDB" id="A0AAV2E3S4"/>
<organism evidence="1 2">
    <name type="scientific">Linum trigynum</name>
    <dbReference type="NCBI Taxonomy" id="586398"/>
    <lineage>
        <taxon>Eukaryota</taxon>
        <taxon>Viridiplantae</taxon>
        <taxon>Streptophyta</taxon>
        <taxon>Embryophyta</taxon>
        <taxon>Tracheophyta</taxon>
        <taxon>Spermatophyta</taxon>
        <taxon>Magnoliopsida</taxon>
        <taxon>eudicotyledons</taxon>
        <taxon>Gunneridae</taxon>
        <taxon>Pentapetalae</taxon>
        <taxon>rosids</taxon>
        <taxon>fabids</taxon>
        <taxon>Malpighiales</taxon>
        <taxon>Linaceae</taxon>
        <taxon>Linum</taxon>
    </lineage>
</organism>
<evidence type="ECO:0000313" key="1">
    <source>
        <dbReference type="EMBL" id="CAL1380598.1"/>
    </source>
</evidence>
<reference evidence="1 2" key="1">
    <citation type="submission" date="2024-04" db="EMBL/GenBank/DDBJ databases">
        <authorList>
            <person name="Fracassetti M."/>
        </authorList>
    </citation>
    <scope>NUCLEOTIDE SEQUENCE [LARGE SCALE GENOMIC DNA]</scope>
</reference>
<evidence type="ECO:0000313" key="2">
    <source>
        <dbReference type="Proteomes" id="UP001497516"/>
    </source>
</evidence>